<dbReference type="PROSITE" id="PS00375">
    <property type="entry name" value="UDPGT"/>
    <property type="match status" value="1"/>
</dbReference>
<gene>
    <name evidence="7" type="ORF">JRO89_XS01G0060800</name>
</gene>
<keyword evidence="3 4" id="KW-0808">Transferase</keyword>
<evidence type="ECO:0000256" key="4">
    <source>
        <dbReference type="RuleBase" id="RU003718"/>
    </source>
</evidence>
<dbReference type="EC" id="2.4.1.-" evidence="5"/>
<evidence type="ECO:0000256" key="5">
    <source>
        <dbReference type="RuleBase" id="RU362057"/>
    </source>
</evidence>
<feature type="compositionally biased region" description="Gly residues" evidence="6">
    <location>
        <begin position="198"/>
        <end position="236"/>
    </location>
</feature>
<evidence type="ECO:0000256" key="6">
    <source>
        <dbReference type="SAM" id="MobiDB-lite"/>
    </source>
</evidence>
<dbReference type="PANTHER" id="PTHR48047">
    <property type="entry name" value="GLYCOSYLTRANSFERASE"/>
    <property type="match status" value="1"/>
</dbReference>
<comment type="caution">
    <text evidence="7">The sequence shown here is derived from an EMBL/GenBank/DDBJ whole genome shotgun (WGS) entry which is preliminary data.</text>
</comment>
<dbReference type="Pfam" id="PF00201">
    <property type="entry name" value="UDPGT"/>
    <property type="match status" value="1"/>
</dbReference>
<feature type="region of interest" description="Disordered" evidence="6">
    <location>
        <begin position="185"/>
        <end position="257"/>
    </location>
</feature>
<evidence type="ECO:0000313" key="8">
    <source>
        <dbReference type="Proteomes" id="UP000827721"/>
    </source>
</evidence>
<dbReference type="Proteomes" id="UP000827721">
    <property type="component" value="Unassembled WGS sequence"/>
</dbReference>
<dbReference type="Gene3D" id="3.40.50.2000">
    <property type="entry name" value="Glycogen Phosphorylase B"/>
    <property type="match status" value="3"/>
</dbReference>
<protein>
    <recommendedName>
        <fullName evidence="5">Glycosyltransferase</fullName>
        <ecNumber evidence="5">2.4.1.-</ecNumber>
    </recommendedName>
</protein>
<dbReference type="PANTHER" id="PTHR48047:SF131">
    <property type="entry name" value="GLYCOSYLTRANSFERASE"/>
    <property type="match status" value="1"/>
</dbReference>
<evidence type="ECO:0000256" key="2">
    <source>
        <dbReference type="ARBA" id="ARBA00022676"/>
    </source>
</evidence>
<dbReference type="CDD" id="cd03784">
    <property type="entry name" value="GT1_Gtf-like"/>
    <property type="match status" value="1"/>
</dbReference>
<name>A0ABQ8IIC6_9ROSI</name>
<keyword evidence="2 4" id="KW-0328">Glycosyltransferase</keyword>
<evidence type="ECO:0000313" key="7">
    <source>
        <dbReference type="EMBL" id="KAH7576423.1"/>
    </source>
</evidence>
<evidence type="ECO:0000256" key="1">
    <source>
        <dbReference type="ARBA" id="ARBA00009995"/>
    </source>
</evidence>
<comment type="similarity">
    <text evidence="1 4">Belongs to the UDP-glycosyltransferase family.</text>
</comment>
<proteinExistence type="inferred from homology"/>
<dbReference type="EMBL" id="JAFEMO010000001">
    <property type="protein sequence ID" value="KAH7576423.1"/>
    <property type="molecule type" value="Genomic_DNA"/>
</dbReference>
<sequence length="530" mass="56908">MSSSSSTTTPHEIWVVPFFGQGHVFPSMELCKQIASRNFKTTLLISSNLLCNIPSSLRQYPLLHIAEISSSSPAPPPPPPLSASDSDPPDPHHHTKHSEMAQGLEQLLSTKIHTQPVCAIVDVMMSWTDEIFKKFGVATVSFFTSGACSAAMEHAMWKADLKDIKPGEIRLLPGLSEEMALTETDLKRRPHGPPGGPGGPDGGPGGPDGGPGGPHGGPGGPDGGPGGPHGGPGGPRFGFPGPKRMGPPQPGGQPPWMEEVKDSVALIINTCHELEGPFIDYLANQMEKPVWGVGPLLPEQFYKSDGSLVHDGEIRSNKVSNVSEEEVVRWLDSKPRKSVLYVSFGTEVGPTMEEYSQLSDALEASKWSFIWVIQSGAGRSGPPHQLTGGYFPDGLDSKVGERGMIISGWAPQLLILSHPSTGGFLSHCGWNSTVEAIGCGVPILAWPIRGDQYYNAQLVIKHLKLGYMISNDLSKIINRDDITNGVDKLMGDADMKKRATILTNKFDHGFPATSLASLDAFKDFITHKSL</sequence>
<accession>A0ABQ8IIC6</accession>
<dbReference type="SUPFAM" id="SSF53756">
    <property type="entry name" value="UDP-Glycosyltransferase/glycogen phosphorylase"/>
    <property type="match status" value="1"/>
</dbReference>
<organism evidence="7 8">
    <name type="scientific">Xanthoceras sorbifolium</name>
    <dbReference type="NCBI Taxonomy" id="99658"/>
    <lineage>
        <taxon>Eukaryota</taxon>
        <taxon>Viridiplantae</taxon>
        <taxon>Streptophyta</taxon>
        <taxon>Embryophyta</taxon>
        <taxon>Tracheophyta</taxon>
        <taxon>Spermatophyta</taxon>
        <taxon>Magnoliopsida</taxon>
        <taxon>eudicotyledons</taxon>
        <taxon>Gunneridae</taxon>
        <taxon>Pentapetalae</taxon>
        <taxon>rosids</taxon>
        <taxon>malvids</taxon>
        <taxon>Sapindales</taxon>
        <taxon>Sapindaceae</taxon>
        <taxon>Xanthoceroideae</taxon>
        <taxon>Xanthoceras</taxon>
    </lineage>
</organism>
<evidence type="ECO:0000256" key="3">
    <source>
        <dbReference type="ARBA" id="ARBA00022679"/>
    </source>
</evidence>
<dbReference type="InterPro" id="IPR035595">
    <property type="entry name" value="UDP_glycos_trans_CS"/>
</dbReference>
<dbReference type="InterPro" id="IPR002213">
    <property type="entry name" value="UDP_glucos_trans"/>
</dbReference>
<reference evidence="7 8" key="1">
    <citation type="submission" date="2021-02" db="EMBL/GenBank/DDBJ databases">
        <title>Plant Genome Project.</title>
        <authorList>
            <person name="Zhang R.-G."/>
        </authorList>
    </citation>
    <scope>NUCLEOTIDE SEQUENCE [LARGE SCALE GENOMIC DNA]</scope>
    <source>
        <tissue evidence="7">Leaves</tissue>
    </source>
</reference>
<feature type="region of interest" description="Disordered" evidence="6">
    <location>
        <begin position="68"/>
        <end position="99"/>
    </location>
</feature>
<keyword evidence="8" id="KW-1185">Reference proteome</keyword>